<organism evidence="2 3">
    <name type="scientific">Favolaschia claudopus</name>
    <dbReference type="NCBI Taxonomy" id="2862362"/>
    <lineage>
        <taxon>Eukaryota</taxon>
        <taxon>Fungi</taxon>
        <taxon>Dikarya</taxon>
        <taxon>Basidiomycota</taxon>
        <taxon>Agaricomycotina</taxon>
        <taxon>Agaricomycetes</taxon>
        <taxon>Agaricomycetidae</taxon>
        <taxon>Agaricales</taxon>
        <taxon>Marasmiineae</taxon>
        <taxon>Mycenaceae</taxon>
        <taxon>Favolaschia</taxon>
    </lineage>
</organism>
<gene>
    <name evidence="2" type="ORF">R3P38DRAFT_2809429</name>
</gene>
<feature type="region of interest" description="Disordered" evidence="1">
    <location>
        <begin position="79"/>
        <end position="99"/>
    </location>
</feature>
<evidence type="ECO:0000313" key="2">
    <source>
        <dbReference type="EMBL" id="KAK6978249.1"/>
    </source>
</evidence>
<comment type="caution">
    <text evidence="2">The sequence shown here is derived from an EMBL/GenBank/DDBJ whole genome shotgun (WGS) entry which is preliminary data.</text>
</comment>
<evidence type="ECO:0000313" key="3">
    <source>
        <dbReference type="Proteomes" id="UP001362999"/>
    </source>
</evidence>
<accession>A0AAV9ZDN6</accession>
<dbReference type="Proteomes" id="UP001362999">
    <property type="component" value="Unassembled WGS sequence"/>
</dbReference>
<dbReference type="EMBL" id="JAWWNJ010000161">
    <property type="protein sequence ID" value="KAK6978249.1"/>
    <property type="molecule type" value="Genomic_DNA"/>
</dbReference>
<feature type="region of interest" description="Disordered" evidence="1">
    <location>
        <begin position="278"/>
        <end position="309"/>
    </location>
</feature>
<dbReference type="AlphaFoldDB" id="A0AAV9ZDN6"/>
<name>A0AAV9ZDN6_9AGAR</name>
<proteinExistence type="predicted"/>
<feature type="compositionally biased region" description="Polar residues" evidence="1">
    <location>
        <begin position="297"/>
        <end position="309"/>
    </location>
</feature>
<feature type="compositionally biased region" description="Polar residues" evidence="1">
    <location>
        <begin position="278"/>
        <end position="289"/>
    </location>
</feature>
<sequence length="309" mass="33973">MYQEPESAPYNGTKPWWYSLECGGRSTKTSYANGECGAAFLAKGPQKCWDSGGHWQRGRESGGAPIQTPPDLADLVEFGGASGIGRGKPSDPSKSSYGNGELQLQFRERGPQTGGITLAVEILGPKARSPDIHDWVKHCVRGHAQCTRQHRSTDVKVWDNTTTRTLSFGKETADQAIQQGNAQEIADDRVKGRTFSGVQHEGQQYITKYNSRRSTLETITTGNWVPNEDTNCWNQEPDPERLATVTGNAGRHSVKRSLNLLESTASLRLWEGIHGASTQQGVNWTSNHRNPWRRQESTASSANPLPTGK</sequence>
<protein>
    <submittedName>
        <fullName evidence="2">Uncharacterized protein</fullName>
    </submittedName>
</protein>
<keyword evidence="3" id="KW-1185">Reference proteome</keyword>
<evidence type="ECO:0000256" key="1">
    <source>
        <dbReference type="SAM" id="MobiDB-lite"/>
    </source>
</evidence>
<reference evidence="2 3" key="1">
    <citation type="journal article" date="2024" name="J Genomics">
        <title>Draft genome sequencing and assembly of Favolaschia claudopus CIRM-BRFM 2984 isolated from oak limbs.</title>
        <authorList>
            <person name="Navarro D."/>
            <person name="Drula E."/>
            <person name="Chaduli D."/>
            <person name="Cazenave R."/>
            <person name="Ahrendt S."/>
            <person name="Wang J."/>
            <person name="Lipzen A."/>
            <person name="Daum C."/>
            <person name="Barry K."/>
            <person name="Grigoriev I.V."/>
            <person name="Favel A."/>
            <person name="Rosso M.N."/>
            <person name="Martin F."/>
        </authorList>
    </citation>
    <scope>NUCLEOTIDE SEQUENCE [LARGE SCALE GENOMIC DNA]</scope>
    <source>
        <strain evidence="2 3">CIRM-BRFM 2984</strain>
    </source>
</reference>